<dbReference type="PANTHER" id="PTHR43060:SF15">
    <property type="entry name" value="3-HYDROXYISOBUTYRATE DEHYDROGENASE-LIKE 1, MITOCHONDRIAL-RELATED"/>
    <property type="match status" value="1"/>
</dbReference>
<dbReference type="AlphaFoldDB" id="K0JSJ2"/>
<evidence type="ECO:0000313" key="7">
    <source>
        <dbReference type="EMBL" id="CCH30655.1"/>
    </source>
</evidence>
<dbReference type="GO" id="GO:0051287">
    <property type="term" value="F:NAD binding"/>
    <property type="evidence" value="ECO:0007669"/>
    <property type="project" value="InterPro"/>
</dbReference>
<keyword evidence="8" id="KW-1185">Reference proteome</keyword>
<dbReference type="PANTHER" id="PTHR43060">
    <property type="entry name" value="3-HYDROXYISOBUTYRATE DEHYDROGENASE-LIKE 1, MITOCHONDRIAL-RELATED"/>
    <property type="match status" value="1"/>
</dbReference>
<dbReference type="EC" id="1.1.1.-" evidence="7"/>
<organism evidence="7 8">
    <name type="scientific">Saccharothrix espanaensis (strain ATCC 51144 / DSM 44229 / JCM 9112 / NBRC 15066 / NRRL 15764)</name>
    <dbReference type="NCBI Taxonomy" id="1179773"/>
    <lineage>
        <taxon>Bacteria</taxon>
        <taxon>Bacillati</taxon>
        <taxon>Actinomycetota</taxon>
        <taxon>Actinomycetes</taxon>
        <taxon>Pseudonocardiales</taxon>
        <taxon>Pseudonocardiaceae</taxon>
        <taxon>Saccharothrix</taxon>
    </lineage>
</organism>
<keyword evidence="2 7" id="KW-0560">Oxidoreductase</keyword>
<dbReference type="HOGENOM" id="CLU_035117_1_0_11"/>
<accession>K0JSJ2</accession>
<evidence type="ECO:0000259" key="5">
    <source>
        <dbReference type="Pfam" id="PF03446"/>
    </source>
</evidence>
<name>K0JSJ2_SACES</name>
<dbReference type="BioCyc" id="SESP1179773:BN6_RS16270-MONOMER"/>
<dbReference type="RefSeq" id="WP_015100767.1">
    <property type="nucleotide sequence ID" value="NC_019673.1"/>
</dbReference>
<dbReference type="InterPro" id="IPR029154">
    <property type="entry name" value="HIBADH-like_NADP-bd"/>
</dbReference>
<evidence type="ECO:0000313" key="8">
    <source>
        <dbReference type="Proteomes" id="UP000006281"/>
    </source>
</evidence>
<dbReference type="InterPro" id="IPR015815">
    <property type="entry name" value="HIBADH-related"/>
</dbReference>
<dbReference type="Pfam" id="PF03446">
    <property type="entry name" value="NAD_binding_2"/>
    <property type="match status" value="1"/>
</dbReference>
<keyword evidence="3" id="KW-0520">NAD</keyword>
<dbReference type="InterPro" id="IPR013328">
    <property type="entry name" value="6PGD_dom2"/>
</dbReference>
<evidence type="ECO:0000256" key="1">
    <source>
        <dbReference type="ARBA" id="ARBA00009080"/>
    </source>
</evidence>
<comment type="similarity">
    <text evidence="1">Belongs to the HIBADH-related family.</text>
</comment>
<protein>
    <submittedName>
        <fullName evidence="7">3-hydroxyacid dehydrogenase/reductase</fullName>
        <ecNumber evidence="7">1.1.1.-</ecNumber>
    </submittedName>
</protein>
<dbReference type="OrthoDB" id="9135493at2"/>
<dbReference type="eggNOG" id="COG2084">
    <property type="taxonomic scope" value="Bacteria"/>
</dbReference>
<dbReference type="Proteomes" id="UP000006281">
    <property type="component" value="Chromosome"/>
</dbReference>
<dbReference type="PIRSF" id="PIRSF000103">
    <property type="entry name" value="HIBADH"/>
    <property type="match status" value="1"/>
</dbReference>
<gene>
    <name evidence="7" type="ordered locus">BN6_33530</name>
</gene>
<feature type="domain" description="3-hydroxyisobutyrate dehydrogenase-like NAD-binding" evidence="6">
    <location>
        <begin position="171"/>
        <end position="276"/>
    </location>
</feature>
<sequence>METTRRDRVGFIGLGRLGTPVARRLLRAGHHVTVWNRTREKTAPLVAEGAAEANSPAGVMRDVGVVFLCVHDAASVERVTFGPGGLAEAATADDLVVDHTSIHPHSTRDLARALAEATGAHWLDAPVSGGVPAAESGTLTVMAGGERADFDRAESYLKAYASKRTLVGPCGAGQAVKLCNQVLIAATVWAIAEATRLAAVAGVDPVLLTDALAGGLGDSPMLRLYQPLMVSGSDTSLGSSVSLLKDLDSCLDISRREDCPLPLTAQVAELFRIACKWTPADRSGHIIDLLIGPTRPPRRDE</sequence>
<dbReference type="SUPFAM" id="SSF51735">
    <property type="entry name" value="NAD(P)-binding Rossmann-fold domains"/>
    <property type="match status" value="1"/>
</dbReference>
<dbReference type="Gene3D" id="3.40.50.720">
    <property type="entry name" value="NAD(P)-binding Rossmann-like Domain"/>
    <property type="match status" value="1"/>
</dbReference>
<dbReference type="KEGG" id="sesp:BN6_33530"/>
<dbReference type="InterPro" id="IPR008927">
    <property type="entry name" value="6-PGluconate_DH-like_C_sf"/>
</dbReference>
<evidence type="ECO:0000256" key="4">
    <source>
        <dbReference type="PIRSR" id="PIRSR000103-1"/>
    </source>
</evidence>
<evidence type="ECO:0000259" key="6">
    <source>
        <dbReference type="Pfam" id="PF14833"/>
    </source>
</evidence>
<feature type="domain" description="6-phosphogluconate dehydrogenase NADP-binding" evidence="5">
    <location>
        <begin position="8"/>
        <end position="168"/>
    </location>
</feature>
<evidence type="ECO:0000256" key="2">
    <source>
        <dbReference type="ARBA" id="ARBA00023002"/>
    </source>
</evidence>
<dbReference type="InterPro" id="IPR036291">
    <property type="entry name" value="NAD(P)-bd_dom_sf"/>
</dbReference>
<dbReference type="EMBL" id="HE804045">
    <property type="protein sequence ID" value="CCH30655.1"/>
    <property type="molecule type" value="Genomic_DNA"/>
</dbReference>
<proteinExistence type="inferred from homology"/>
<dbReference type="InterPro" id="IPR006115">
    <property type="entry name" value="6PGDH_NADP-bd"/>
</dbReference>
<dbReference type="Gene3D" id="1.10.1040.10">
    <property type="entry name" value="N-(1-d-carboxylethyl)-l-norvaline Dehydrogenase, domain 2"/>
    <property type="match status" value="1"/>
</dbReference>
<dbReference type="SUPFAM" id="SSF48179">
    <property type="entry name" value="6-phosphogluconate dehydrogenase C-terminal domain-like"/>
    <property type="match status" value="1"/>
</dbReference>
<evidence type="ECO:0000256" key="3">
    <source>
        <dbReference type="ARBA" id="ARBA00023027"/>
    </source>
</evidence>
<dbReference type="GO" id="GO:0016491">
    <property type="term" value="F:oxidoreductase activity"/>
    <property type="evidence" value="ECO:0007669"/>
    <property type="project" value="UniProtKB-KW"/>
</dbReference>
<dbReference type="GO" id="GO:0050661">
    <property type="term" value="F:NADP binding"/>
    <property type="evidence" value="ECO:0007669"/>
    <property type="project" value="InterPro"/>
</dbReference>
<feature type="active site" evidence="4">
    <location>
        <position position="177"/>
    </location>
</feature>
<reference evidence="7 8" key="1">
    <citation type="journal article" date="2012" name="BMC Genomics">
        <title>Complete genome sequence of Saccharothrix espanaensis DSM 44229T and comparison to the other completely sequenced Pseudonocardiaceae.</title>
        <authorList>
            <person name="Strobel T."/>
            <person name="Al-Dilaimi A."/>
            <person name="Blom J."/>
            <person name="Gessner A."/>
            <person name="Kalinowski J."/>
            <person name="Luzhetska M."/>
            <person name="Puhler A."/>
            <person name="Szczepanowski R."/>
            <person name="Bechthold A."/>
            <person name="Ruckert C."/>
        </authorList>
    </citation>
    <scope>NUCLEOTIDE SEQUENCE [LARGE SCALE GENOMIC DNA]</scope>
    <source>
        <strain evidence="8">ATCC 51144 / DSM 44229 / JCM 9112 / NBRC 15066 / NRRL 15764</strain>
    </source>
</reference>
<dbReference type="PATRIC" id="fig|1179773.3.peg.3355"/>
<dbReference type="Pfam" id="PF14833">
    <property type="entry name" value="NAD_binding_11"/>
    <property type="match status" value="1"/>
</dbReference>
<dbReference type="STRING" id="1179773.BN6_33530"/>